<feature type="repeat" description="ANK" evidence="3">
    <location>
        <begin position="179"/>
        <end position="211"/>
    </location>
</feature>
<feature type="repeat" description="ANK" evidence="3">
    <location>
        <begin position="113"/>
        <end position="145"/>
    </location>
</feature>
<dbReference type="AlphaFoldDB" id="A0A5N5TLA0"/>
<dbReference type="SMART" id="SM00248">
    <property type="entry name" value="ANK"/>
    <property type="match status" value="6"/>
</dbReference>
<reference evidence="5 6" key="1">
    <citation type="journal article" date="2019" name="PLoS Biol.">
        <title>Sex chromosomes control vertical transmission of feminizing Wolbachia symbionts in an isopod.</title>
        <authorList>
            <person name="Becking T."/>
            <person name="Chebbi M.A."/>
            <person name="Giraud I."/>
            <person name="Moumen B."/>
            <person name="Laverre T."/>
            <person name="Caubet Y."/>
            <person name="Peccoud J."/>
            <person name="Gilbert C."/>
            <person name="Cordaux R."/>
        </authorList>
    </citation>
    <scope>NUCLEOTIDE SEQUENCE [LARGE SCALE GENOMIC DNA]</scope>
    <source>
        <strain evidence="5">ANa2</strain>
        <tissue evidence="5">Whole body excluding digestive tract and cuticle</tissue>
    </source>
</reference>
<gene>
    <name evidence="5" type="primary">ANKRD6</name>
    <name evidence="5" type="ORF">Anas_03069</name>
</gene>
<evidence type="ECO:0000256" key="4">
    <source>
        <dbReference type="SAM" id="MobiDB-lite"/>
    </source>
</evidence>
<dbReference type="Pfam" id="PF12796">
    <property type="entry name" value="Ank_2"/>
    <property type="match status" value="2"/>
</dbReference>
<dbReference type="PANTHER" id="PTHR24201">
    <property type="entry name" value="ANK_REP_REGION DOMAIN-CONTAINING PROTEIN"/>
    <property type="match status" value="1"/>
</dbReference>
<feature type="compositionally biased region" description="Basic residues" evidence="4">
    <location>
        <begin position="303"/>
        <end position="313"/>
    </location>
</feature>
<feature type="repeat" description="ANK" evidence="3">
    <location>
        <begin position="50"/>
        <end position="78"/>
    </location>
</feature>
<feature type="repeat" description="ANK" evidence="3">
    <location>
        <begin position="146"/>
        <end position="178"/>
    </location>
</feature>
<dbReference type="InterPro" id="IPR050776">
    <property type="entry name" value="Ank_Repeat/CDKN_Inhibitor"/>
</dbReference>
<dbReference type="InterPro" id="IPR036770">
    <property type="entry name" value="Ankyrin_rpt-contain_sf"/>
</dbReference>
<keyword evidence="6" id="KW-1185">Reference proteome</keyword>
<protein>
    <submittedName>
        <fullName evidence="5">Ankyrin repeat domain-containing protein 6</fullName>
    </submittedName>
</protein>
<evidence type="ECO:0000313" key="5">
    <source>
        <dbReference type="EMBL" id="KAB7506944.1"/>
    </source>
</evidence>
<dbReference type="PROSITE" id="PS50297">
    <property type="entry name" value="ANK_REP_REGION"/>
    <property type="match status" value="4"/>
</dbReference>
<dbReference type="Gene3D" id="1.25.40.20">
    <property type="entry name" value="Ankyrin repeat-containing domain"/>
    <property type="match status" value="2"/>
</dbReference>
<feature type="compositionally biased region" description="Basic and acidic residues" evidence="4">
    <location>
        <begin position="275"/>
        <end position="293"/>
    </location>
</feature>
<keyword evidence="2 3" id="KW-0040">ANK repeat</keyword>
<feature type="repeat" description="ANK" evidence="3">
    <location>
        <begin position="80"/>
        <end position="112"/>
    </location>
</feature>
<proteinExistence type="predicted"/>
<evidence type="ECO:0000256" key="2">
    <source>
        <dbReference type="ARBA" id="ARBA00023043"/>
    </source>
</evidence>
<comment type="caution">
    <text evidence="5">The sequence shown here is derived from an EMBL/GenBank/DDBJ whole genome shotgun (WGS) entry which is preliminary data.</text>
</comment>
<evidence type="ECO:0000256" key="1">
    <source>
        <dbReference type="ARBA" id="ARBA00022737"/>
    </source>
</evidence>
<name>A0A5N5TLA0_9CRUS</name>
<dbReference type="InterPro" id="IPR002110">
    <property type="entry name" value="Ankyrin_rpt"/>
</dbReference>
<evidence type="ECO:0000256" key="3">
    <source>
        <dbReference type="PROSITE-ProRule" id="PRU00023"/>
    </source>
</evidence>
<dbReference type="OrthoDB" id="424503at2759"/>
<organism evidence="5 6">
    <name type="scientific">Armadillidium nasatum</name>
    <dbReference type="NCBI Taxonomy" id="96803"/>
    <lineage>
        <taxon>Eukaryota</taxon>
        <taxon>Metazoa</taxon>
        <taxon>Ecdysozoa</taxon>
        <taxon>Arthropoda</taxon>
        <taxon>Crustacea</taxon>
        <taxon>Multicrustacea</taxon>
        <taxon>Malacostraca</taxon>
        <taxon>Eumalacostraca</taxon>
        <taxon>Peracarida</taxon>
        <taxon>Isopoda</taxon>
        <taxon>Oniscidea</taxon>
        <taxon>Crinocheta</taxon>
        <taxon>Armadillidiidae</taxon>
        <taxon>Armadillidium</taxon>
    </lineage>
</organism>
<dbReference type="PROSITE" id="PS50088">
    <property type="entry name" value="ANK_REPEAT"/>
    <property type="match status" value="5"/>
</dbReference>
<feature type="region of interest" description="Disordered" evidence="4">
    <location>
        <begin position="275"/>
        <end position="321"/>
    </location>
</feature>
<evidence type="ECO:0000313" key="6">
    <source>
        <dbReference type="Proteomes" id="UP000326759"/>
    </source>
</evidence>
<dbReference type="PANTHER" id="PTHR24201:SF13">
    <property type="entry name" value="ANKYRIN REPEAT DOMAIN-CONTAINING PROTEIN 6-LIKE"/>
    <property type="match status" value="1"/>
</dbReference>
<accession>A0A5N5TLA0</accession>
<dbReference type="SUPFAM" id="SSF48403">
    <property type="entry name" value="Ankyrin repeat"/>
    <property type="match status" value="1"/>
</dbReference>
<sequence>MVEVKDHLGVRGRVTKELNRVAGEGDLEAVIRLLGLGAGVNDTHEGACCPLQRAACEGQVDVIKHLLKCGANPNAKDSQHGNTALHEASWKGFSQSAEILINAKANFDAQNHSGFAPLHLACQNGHNQTCRILLLAGCKVDIKNNYGDTPLHTASRYGHAGVTRILLSANANVKEVNKFFYTALHISTAMGKRKLTRMLLEANTNQNAKNKGSLQHSVGNTILCYQMSHKKYLVNQNETALDIAVRKGFTEIVELLCNPPPIITPEQRIRQELEQKKLESKSASKDKRKEKITDSGNSSKDSGKKKERKKHKSDSKIDPKTRASRLVNWGVEWSPYGCHVAPSSPANIPSAKLKNLPLNPLNSGEQYFVDLAGNVKKGPVGVGATCFCAPLFETVQNKMERDKIDLMDHIDAAHGKLGARISHLETRTRGQIQKLGVSVQQKISEESEQCRQRTERIERTQEGALSDRLSEMKSWVESQLSFHHPDSPQSFRRSRYNGRNYNSKYKEGLIKRSKSEETLSEIVKQNEEPLYKGLCVLDYPMSMCNIPQINIRDESLVPSSPSLNRYTEESSTTRLKYLSRDSSVSESMSRSRDEKFDTFNDNFSRQSAYNQTFETQNSNYQNLAQESSSSDHQEMAQNFPREYCLEPSYEVGKPDQGLDLQEDIGHDRYWNGNGNSYNNYNKDSYEQMSNQDRGFTYQDEPKTFPPQDDHFSNRENLPYGITERVNYIKRSVKAKYSTIATDSFHLCE</sequence>
<keyword evidence="1" id="KW-0677">Repeat</keyword>
<dbReference type="Proteomes" id="UP000326759">
    <property type="component" value="Unassembled WGS sequence"/>
</dbReference>
<dbReference type="EMBL" id="SEYY01000578">
    <property type="protein sequence ID" value="KAB7506944.1"/>
    <property type="molecule type" value="Genomic_DNA"/>
</dbReference>